<proteinExistence type="predicted"/>
<organism evidence="2 3">
    <name type="scientific">Trichoderma gamsii</name>
    <dbReference type="NCBI Taxonomy" id="398673"/>
    <lineage>
        <taxon>Eukaryota</taxon>
        <taxon>Fungi</taxon>
        <taxon>Dikarya</taxon>
        <taxon>Ascomycota</taxon>
        <taxon>Pezizomycotina</taxon>
        <taxon>Sordariomycetes</taxon>
        <taxon>Hypocreomycetidae</taxon>
        <taxon>Hypocreales</taxon>
        <taxon>Hypocreaceae</taxon>
        <taxon>Trichoderma</taxon>
    </lineage>
</organism>
<evidence type="ECO:0000313" key="2">
    <source>
        <dbReference type="EMBL" id="PNP37185.1"/>
    </source>
</evidence>
<reference evidence="2 3" key="1">
    <citation type="submission" date="2017-02" db="EMBL/GenBank/DDBJ databases">
        <title>Genomes of Trichoderma spp. with biocontrol activity.</title>
        <authorList>
            <person name="Gardiner D."/>
            <person name="Kazan K."/>
            <person name="Vos C."/>
            <person name="Harvey P."/>
        </authorList>
    </citation>
    <scope>NUCLEOTIDE SEQUENCE [LARGE SCALE GENOMIC DNA]</scope>
    <source>
        <strain evidence="2 3">A5MH</strain>
    </source>
</reference>
<dbReference type="InterPro" id="IPR046541">
    <property type="entry name" value="DUF6606"/>
</dbReference>
<comment type="caution">
    <text evidence="2">The sequence shown here is derived from an EMBL/GenBank/DDBJ whole genome shotgun (WGS) entry which is preliminary data.</text>
</comment>
<dbReference type="EMBL" id="MTYH01000191">
    <property type="protein sequence ID" value="PNP37185.1"/>
    <property type="molecule type" value="Genomic_DNA"/>
</dbReference>
<gene>
    <name evidence="2" type="ORF">TGAMA5MH_10916</name>
</gene>
<name>A0A2K0SV85_9HYPO</name>
<dbReference type="AlphaFoldDB" id="A0A2K0SV85"/>
<accession>A0A2K0SV85</accession>
<sequence>MSSPRRGDFYTTFPASSISLPGETVQDASFREAFTVTVAKMSQQSVEGTQLKAKKAAG</sequence>
<dbReference type="Pfam" id="PF20255">
    <property type="entry name" value="DUF6606"/>
    <property type="match status" value="1"/>
</dbReference>
<evidence type="ECO:0000313" key="3">
    <source>
        <dbReference type="Proteomes" id="UP000236546"/>
    </source>
</evidence>
<feature type="domain" description="DUF6606" evidence="1">
    <location>
        <begin position="7"/>
        <end position="56"/>
    </location>
</feature>
<evidence type="ECO:0000259" key="1">
    <source>
        <dbReference type="Pfam" id="PF20255"/>
    </source>
</evidence>
<protein>
    <recommendedName>
        <fullName evidence="1">DUF6606 domain-containing protein</fullName>
    </recommendedName>
</protein>
<dbReference type="Proteomes" id="UP000236546">
    <property type="component" value="Unassembled WGS sequence"/>
</dbReference>